<dbReference type="Gene3D" id="3.90.1720.30">
    <property type="entry name" value="PPPDE domains"/>
    <property type="match status" value="1"/>
</dbReference>
<gene>
    <name evidence="5" type="ORF">ACAT0790_LOCUS9239</name>
</gene>
<keyword evidence="3" id="KW-0378">Hydrolase</keyword>
<proteinExistence type="inferred from homology"/>
<dbReference type="Pfam" id="PF05903">
    <property type="entry name" value="Peptidase_C97"/>
    <property type="match status" value="1"/>
</dbReference>
<name>A0A7S1LK02_ALECA</name>
<dbReference type="GO" id="GO:0101005">
    <property type="term" value="F:deubiquitinase activity"/>
    <property type="evidence" value="ECO:0007669"/>
    <property type="project" value="TreeGrafter"/>
</dbReference>
<evidence type="ECO:0000313" key="5">
    <source>
        <dbReference type="EMBL" id="CAD9104802.1"/>
    </source>
</evidence>
<dbReference type="AlphaFoldDB" id="A0A7S1LK02"/>
<organism evidence="5">
    <name type="scientific">Alexandrium catenella</name>
    <name type="common">Red tide dinoflagellate</name>
    <name type="synonym">Gonyaulax catenella</name>
    <dbReference type="NCBI Taxonomy" id="2925"/>
    <lineage>
        <taxon>Eukaryota</taxon>
        <taxon>Sar</taxon>
        <taxon>Alveolata</taxon>
        <taxon>Dinophyceae</taxon>
        <taxon>Gonyaulacales</taxon>
        <taxon>Pyrocystaceae</taxon>
        <taxon>Alexandrium</taxon>
    </lineage>
</organism>
<evidence type="ECO:0000256" key="1">
    <source>
        <dbReference type="ARBA" id="ARBA00008140"/>
    </source>
</evidence>
<dbReference type="InterPro" id="IPR008580">
    <property type="entry name" value="PPPDE_dom"/>
</dbReference>
<dbReference type="PANTHER" id="PTHR12378">
    <property type="entry name" value="DESUMOYLATING ISOPEPTIDASE"/>
    <property type="match status" value="1"/>
</dbReference>
<evidence type="ECO:0000256" key="2">
    <source>
        <dbReference type="ARBA" id="ARBA00022670"/>
    </source>
</evidence>
<dbReference type="InterPro" id="IPR042266">
    <property type="entry name" value="PPPDE_sf"/>
</dbReference>
<protein>
    <recommendedName>
        <fullName evidence="4">PPPDE domain-containing protein</fullName>
    </recommendedName>
</protein>
<reference evidence="5" key="1">
    <citation type="submission" date="2021-01" db="EMBL/GenBank/DDBJ databases">
        <authorList>
            <person name="Corre E."/>
            <person name="Pelletier E."/>
            <person name="Niang G."/>
            <person name="Scheremetjew M."/>
            <person name="Finn R."/>
            <person name="Kale V."/>
            <person name="Holt S."/>
            <person name="Cochrane G."/>
            <person name="Meng A."/>
            <person name="Brown T."/>
            <person name="Cohen L."/>
        </authorList>
    </citation>
    <scope>NUCLEOTIDE SEQUENCE</scope>
    <source>
        <strain evidence="5">OF101</strain>
    </source>
</reference>
<feature type="domain" description="PPPDE" evidence="4">
    <location>
        <begin position="157"/>
        <end position="312"/>
    </location>
</feature>
<dbReference type="GO" id="GO:0016579">
    <property type="term" value="P:protein deubiquitination"/>
    <property type="evidence" value="ECO:0007669"/>
    <property type="project" value="TreeGrafter"/>
</dbReference>
<comment type="similarity">
    <text evidence="1">Belongs to the DeSI family.</text>
</comment>
<evidence type="ECO:0000259" key="4">
    <source>
        <dbReference type="PROSITE" id="PS51858"/>
    </source>
</evidence>
<accession>A0A7S1LK02</accession>
<dbReference type="SMART" id="SM01179">
    <property type="entry name" value="DUF862"/>
    <property type="match status" value="1"/>
</dbReference>
<evidence type="ECO:0000256" key="3">
    <source>
        <dbReference type="ARBA" id="ARBA00022801"/>
    </source>
</evidence>
<dbReference type="PANTHER" id="PTHR12378:SF9">
    <property type="entry name" value="OS06G0107000 PROTEIN"/>
    <property type="match status" value="1"/>
</dbReference>
<sequence length="396" mass="43147">MVVCKVVRIRNATQHKFWIVPAGDLFNSPRIGGEPAGSKPFGVPPGADLEADGLVVPWAAVTRAGLVIRQEGSNEQVRCVVGPAGSDCWDIDWLRLHDNSWEPLVQERWLALGPRHLLGGVEVLELELSLRSEGTSSGLHIADRVFFDRAMANAPPNTVLLNVYDLVSATTVANAMLCNVLIKGFGAFHAAVEVYGEEWSFYKRENPSSCGICRSRHARRHPVHVFRQSINMGATKLTQKEVWDLIVAGMARQWPSQRYDLLRSNCISFCDELLGVLGADPVPRWVRGLQDTGAALLRAPQALGSLLQGSLSGSLAGDRSTDDILPEQHVKEYFEEVTVKQASAEGEAGLSKSANEQDGANHLYACVVRAIRRSLGAAVGVPGRLGARFSALLWRS</sequence>
<keyword evidence="2" id="KW-0645">Protease</keyword>
<dbReference type="PROSITE" id="PS51858">
    <property type="entry name" value="PPPDE"/>
    <property type="match status" value="1"/>
</dbReference>
<dbReference type="EMBL" id="HBGE01015587">
    <property type="protein sequence ID" value="CAD9104802.1"/>
    <property type="molecule type" value="Transcribed_RNA"/>
</dbReference>
<dbReference type="GO" id="GO:0006508">
    <property type="term" value="P:proteolysis"/>
    <property type="evidence" value="ECO:0007669"/>
    <property type="project" value="UniProtKB-KW"/>
</dbReference>